<feature type="transmembrane region" description="Helical" evidence="1">
    <location>
        <begin position="43"/>
        <end position="62"/>
    </location>
</feature>
<dbReference type="EMBL" id="CAXITT010000550">
    <property type="protein sequence ID" value="CAL1543476.1"/>
    <property type="molecule type" value="Genomic_DNA"/>
</dbReference>
<comment type="caution">
    <text evidence="2">The sequence shown here is derived from an EMBL/GenBank/DDBJ whole genome shotgun (WGS) entry which is preliminary data.</text>
</comment>
<evidence type="ECO:0000313" key="3">
    <source>
        <dbReference type="Proteomes" id="UP001497497"/>
    </source>
</evidence>
<keyword evidence="3" id="KW-1185">Reference proteome</keyword>
<evidence type="ECO:0000256" key="1">
    <source>
        <dbReference type="SAM" id="Phobius"/>
    </source>
</evidence>
<reference evidence="2 3" key="1">
    <citation type="submission" date="2024-04" db="EMBL/GenBank/DDBJ databases">
        <authorList>
            <consortium name="Genoscope - CEA"/>
            <person name="William W."/>
        </authorList>
    </citation>
    <scope>NUCLEOTIDE SEQUENCE [LARGE SCALE GENOMIC DNA]</scope>
</reference>
<feature type="non-terminal residue" evidence="2">
    <location>
        <position position="100"/>
    </location>
</feature>
<keyword evidence="1" id="KW-0812">Transmembrane</keyword>
<proteinExistence type="predicted"/>
<evidence type="ECO:0000313" key="2">
    <source>
        <dbReference type="EMBL" id="CAL1543476.1"/>
    </source>
</evidence>
<name>A0AAV2IAA5_LYMST</name>
<sequence length="100" mass="11505">RTLEDKTHFIVNHTQQVDMHKRTTISHCGYLRLLIKRFTSHRICCVAALATIVGSLFVITAHTNLNHLLRNRCSALLHVNQAWERESSVRENPNPVHENA</sequence>
<organism evidence="2 3">
    <name type="scientific">Lymnaea stagnalis</name>
    <name type="common">Great pond snail</name>
    <name type="synonym">Helix stagnalis</name>
    <dbReference type="NCBI Taxonomy" id="6523"/>
    <lineage>
        <taxon>Eukaryota</taxon>
        <taxon>Metazoa</taxon>
        <taxon>Spiralia</taxon>
        <taxon>Lophotrochozoa</taxon>
        <taxon>Mollusca</taxon>
        <taxon>Gastropoda</taxon>
        <taxon>Heterobranchia</taxon>
        <taxon>Euthyneura</taxon>
        <taxon>Panpulmonata</taxon>
        <taxon>Hygrophila</taxon>
        <taxon>Lymnaeoidea</taxon>
        <taxon>Lymnaeidae</taxon>
        <taxon>Lymnaea</taxon>
    </lineage>
</organism>
<accession>A0AAV2IAA5</accession>
<keyword evidence="1" id="KW-1133">Transmembrane helix</keyword>
<protein>
    <submittedName>
        <fullName evidence="2">Uncharacterized protein</fullName>
    </submittedName>
</protein>
<dbReference type="AlphaFoldDB" id="A0AAV2IAA5"/>
<gene>
    <name evidence="2" type="ORF">GSLYS_00017010001</name>
</gene>
<feature type="non-terminal residue" evidence="2">
    <location>
        <position position="1"/>
    </location>
</feature>
<keyword evidence="1" id="KW-0472">Membrane</keyword>
<dbReference type="Proteomes" id="UP001497497">
    <property type="component" value="Unassembled WGS sequence"/>
</dbReference>